<evidence type="ECO:0000259" key="4">
    <source>
        <dbReference type="Pfam" id="PF05378"/>
    </source>
</evidence>
<dbReference type="InterPro" id="IPR002821">
    <property type="entry name" value="Hydantoinase_A"/>
</dbReference>
<feature type="domain" description="Hydantoinase A/oxoprolinase" evidence="2">
    <location>
        <begin position="213"/>
        <end position="494"/>
    </location>
</feature>
<feature type="domain" description="Hydantoinase B/oxoprolinase" evidence="3">
    <location>
        <begin position="712"/>
        <end position="1204"/>
    </location>
</feature>
<evidence type="ECO:0000313" key="6">
    <source>
        <dbReference type="Proteomes" id="UP001363622"/>
    </source>
</evidence>
<comment type="similarity">
    <text evidence="1">Belongs to the oxoprolinase family.</text>
</comment>
<organism evidence="5 6">
    <name type="scientific">Phyllosticta citriasiana</name>
    <dbReference type="NCBI Taxonomy" id="595635"/>
    <lineage>
        <taxon>Eukaryota</taxon>
        <taxon>Fungi</taxon>
        <taxon>Dikarya</taxon>
        <taxon>Ascomycota</taxon>
        <taxon>Pezizomycotina</taxon>
        <taxon>Dothideomycetes</taxon>
        <taxon>Dothideomycetes incertae sedis</taxon>
        <taxon>Botryosphaeriales</taxon>
        <taxon>Phyllostictaceae</taxon>
        <taxon>Phyllosticta</taxon>
    </lineage>
</organism>
<comment type="caution">
    <text evidence="5">The sequence shown here is derived from an EMBL/GenBank/DDBJ whole genome shotgun (WGS) entry which is preliminary data.</text>
</comment>
<dbReference type="EMBL" id="JBBPHU010000010">
    <property type="protein sequence ID" value="KAK7512712.1"/>
    <property type="molecule type" value="Genomic_DNA"/>
</dbReference>
<reference evidence="5 6" key="1">
    <citation type="submission" date="2024-04" db="EMBL/GenBank/DDBJ databases">
        <title>Phyllosticta paracitricarpa is synonymous to the EU quarantine fungus P. citricarpa based on phylogenomic analyses.</title>
        <authorList>
            <consortium name="Lawrence Berkeley National Laboratory"/>
            <person name="Van Ingen-Buijs V.A."/>
            <person name="Van Westerhoven A.C."/>
            <person name="Haridas S."/>
            <person name="Skiadas P."/>
            <person name="Martin F."/>
            <person name="Groenewald J.Z."/>
            <person name="Crous P.W."/>
            <person name="Seidl M.F."/>
        </authorList>
    </citation>
    <scope>NUCLEOTIDE SEQUENCE [LARGE SCALE GENOMIC DNA]</scope>
    <source>
        <strain evidence="5 6">CBS 123371</strain>
    </source>
</reference>
<evidence type="ECO:0000313" key="5">
    <source>
        <dbReference type="EMBL" id="KAK7512712.1"/>
    </source>
</evidence>
<dbReference type="InterPro" id="IPR008040">
    <property type="entry name" value="Hydant_A_N"/>
</dbReference>
<keyword evidence="6" id="KW-1185">Reference proteome</keyword>
<gene>
    <name evidence="5" type="ORF">IWZ03DRAFT_430411</name>
</gene>
<feature type="domain" description="Hydantoinase/oxoprolinase N-terminal" evidence="4">
    <location>
        <begin position="9"/>
        <end position="190"/>
    </location>
</feature>
<dbReference type="Proteomes" id="UP001363622">
    <property type="component" value="Unassembled WGS sequence"/>
</dbReference>
<sequence>MSSSSRGYRLGVDVGGTFTDVCVITPEGKTVRAKVPTNIVDQSVAVKEGVDQVRALLKEQYVWDGKFEYIHHGTTTATNAILEGEGAKTGLIVTSGHKDILSFRRSQIPGGLGAWINWQQPAPVVPLEITVEAPERISIQGEVVRPLNEKEFRKSLQDLKRQKPEAISVSLINSFANNAHEEGIRKILGDEFGPEVAVVTSTEILPEIQEYERTVTTTANAVVKPVVKNYLNNLKNLLSPDADTLRILKSDGDLTSVDLAGQQPVNILMSGPAGGVIGVGHVIAKNTPFKNLITLDMGGTPTDCALIPGTNAVLRRETVVGLLTVKAPSVDVRTVGAGGGSIANYNKLTSTLRVGPESSGARPGPAAYGKGGTLATVADANLVLGYLPSKLLGGAFQLDVQAAATAVESIASQMGLGVSQAAEGIINLVNETMYGALRLVSVEQGYDPREFALVAFGGAGLLHANAVGKLLGAFPVIVPPAPGILCAQGDATIKMSHEQSCTYIKVLANTPAEELRAAFDELKIGCTDTMKKALATEDPALEISYQVDMRYKGQALTLTVDMFAALHEQQFSFSLPDTIDLEIMRLRVKATDGSPEVTIQSIDAAPSSPPPDSAIISRSPIVVNGERVEATFWDRAAITKEGYRMSGPCIITEMDSNTLILPGYKGEIDGMGNILIRPDETAQTWAEELVDTPQSAREAVERNPLIPTLNASSLGSIRREMDTLMLRGAMSPTIRDQQDEFNVITNTKGQMLVGQFGSFIAQVLKNWKGTIEEGDVFVTNDTYETEGAVSHLNDVIVMLPIWYHGKILGWAANFGHLTDVQGKVPGSMSINASTIFEDGLQIPPVELYSKGQFNDSLLTVFCRNSRIPEWFQSDLTALVAACRTASTQVCELCDRFGIEVYQAATDDLLARCRSAISQIIETKIGDERSSFTDFIDDNGHEVGPWAISCSMQKVGNQLVFDWDGTSPQSPTSINYYLSTPMFKMFIGYFLLAIYDLHCVVNDGFHDLVDLHVPSGTILRPMRPGSLTCRTHLLGRIMDVIQALFGQRNPAYRAASGFSDSPHLFYSGWKPNGEWFLLYQIGFGGVPARPLGDGPDCHCLFPAIKSIPTENIELYFPIIVEANEAVADSGGAGFYRGGNAQRTLYRFLCAGEVSIHDDRWLTKPYGTPSAAQHYEILPSKMEHLDVQPGDVLEWVTWGGGGLGDPLTRPAETVALEVHRGLVTLPGARDKYGVVVNAADFSLTFTRYNFESVSCRMVNDVMSKSCAFPGEHFIHISPPVSMQDCSLNSLPQNFRSREKVTRE</sequence>
<name>A0ABR1KFP0_9PEZI</name>
<proteinExistence type="inferred from homology"/>
<accession>A0ABR1KFP0</accession>
<dbReference type="InterPro" id="IPR003692">
    <property type="entry name" value="Hydantoinase_B"/>
</dbReference>
<dbReference type="Pfam" id="PF01968">
    <property type="entry name" value="Hydantoinase_A"/>
    <property type="match status" value="1"/>
</dbReference>
<evidence type="ECO:0000259" key="2">
    <source>
        <dbReference type="Pfam" id="PF01968"/>
    </source>
</evidence>
<evidence type="ECO:0000259" key="3">
    <source>
        <dbReference type="Pfam" id="PF02538"/>
    </source>
</evidence>
<evidence type="ECO:0000256" key="1">
    <source>
        <dbReference type="ARBA" id="ARBA00010403"/>
    </source>
</evidence>
<dbReference type="InterPro" id="IPR045079">
    <property type="entry name" value="Oxoprolinase-like"/>
</dbReference>
<dbReference type="Pfam" id="PF05378">
    <property type="entry name" value="Hydant_A_N"/>
    <property type="match status" value="1"/>
</dbReference>
<dbReference type="PANTHER" id="PTHR11365">
    <property type="entry name" value="5-OXOPROLINASE RELATED"/>
    <property type="match status" value="1"/>
</dbReference>
<dbReference type="PANTHER" id="PTHR11365:SF23">
    <property type="entry name" value="HYPOTHETICAL 5-OXOPROLINASE (EUROFUNG)-RELATED"/>
    <property type="match status" value="1"/>
</dbReference>
<protein>
    <submittedName>
        <fullName evidence="5">Hydantoinase/oxoprolinase-domain-containing protein</fullName>
    </submittedName>
</protein>
<dbReference type="Pfam" id="PF02538">
    <property type="entry name" value="Hydantoinase_B"/>
    <property type="match status" value="1"/>
</dbReference>